<reference evidence="2 3" key="2">
    <citation type="journal article" date="2016" name="Genome Announc.">
        <title>Permanent Draft Genome Sequences for Two Variants of Frankia sp. Strain CpI1, the First Frankia Strain Isolated from Root Nodules of Comptonia peregrina.</title>
        <authorList>
            <person name="Oshone R."/>
            <person name="Hurst S.G.IV."/>
            <person name="Abebe-Akele F."/>
            <person name="Simpson S."/>
            <person name="Morris K."/>
            <person name="Thomas W.K."/>
            <person name="Tisa L.S."/>
        </authorList>
    </citation>
    <scope>NUCLEOTIDE SEQUENCE [LARGE SCALE GENOMIC DNA]</scope>
    <source>
        <strain evidence="3">CpI1-S</strain>
    </source>
</reference>
<sequence length="183" mass="19474">MSCPCKMRGMAVLTVEGSRALMADGYYGESSGGNRGAGRRGERFAQARRLAGQARQDRTTSWYIPLVITVIAAGASFDAFGRAVGFLYALALTLAFVALTWTTIRLMPSVSDELNVSRVSGPRKLYAVVNTPVRTRGFFVLAAALPIVIALIKAVGFFVLGGILLVGVVVGAAVAAAWVFERR</sequence>
<keyword evidence="1" id="KW-0472">Membrane</keyword>
<feature type="transmembrane region" description="Helical" evidence="1">
    <location>
        <begin position="158"/>
        <end position="180"/>
    </location>
</feature>
<keyword evidence="1" id="KW-0812">Transmembrane</keyword>
<evidence type="ECO:0000256" key="1">
    <source>
        <dbReference type="SAM" id="Phobius"/>
    </source>
</evidence>
<comment type="caution">
    <text evidence="2">The sequence shown here is derived from an EMBL/GenBank/DDBJ whole genome shotgun (WGS) entry which is preliminary data.</text>
</comment>
<dbReference type="Proteomes" id="UP000032545">
    <property type="component" value="Unassembled WGS sequence"/>
</dbReference>
<keyword evidence="3" id="KW-1185">Reference proteome</keyword>
<protein>
    <submittedName>
        <fullName evidence="2">Uncharacterized protein</fullName>
    </submittedName>
</protein>
<feature type="transmembrane region" description="Helical" evidence="1">
    <location>
        <begin position="62"/>
        <end position="80"/>
    </location>
</feature>
<evidence type="ECO:0000313" key="2">
    <source>
        <dbReference type="EMBL" id="KJE22746.1"/>
    </source>
</evidence>
<reference evidence="3" key="1">
    <citation type="submission" date="2015-02" db="EMBL/GenBank/DDBJ databases">
        <title>Draft Genome of Frankia sp. CpI1-S.</title>
        <authorList>
            <person name="Oshone R.T."/>
            <person name="Ngom M."/>
            <person name="Ghodhbane-Gtari F."/>
            <person name="Gtari M."/>
            <person name="Morris K."/>
            <person name="Thomas K."/>
            <person name="Sen A."/>
            <person name="Tisa L.S."/>
        </authorList>
    </citation>
    <scope>NUCLEOTIDE SEQUENCE [LARGE SCALE GENOMIC DNA]</scope>
    <source>
        <strain evidence="3">CpI1-S</strain>
    </source>
</reference>
<dbReference type="PATRIC" id="fig|1502723.3.peg.2065"/>
<dbReference type="EMBL" id="JYFN01000020">
    <property type="protein sequence ID" value="KJE22746.1"/>
    <property type="molecule type" value="Genomic_DNA"/>
</dbReference>
<proteinExistence type="predicted"/>
<evidence type="ECO:0000313" key="3">
    <source>
        <dbReference type="Proteomes" id="UP000032545"/>
    </source>
</evidence>
<keyword evidence="1" id="KW-1133">Transmembrane helix</keyword>
<feature type="transmembrane region" description="Helical" evidence="1">
    <location>
        <begin position="125"/>
        <end position="152"/>
    </location>
</feature>
<name>A0A0D8BF47_9ACTN</name>
<dbReference type="AlphaFoldDB" id="A0A0D8BF47"/>
<feature type="transmembrane region" description="Helical" evidence="1">
    <location>
        <begin position="86"/>
        <end position="104"/>
    </location>
</feature>
<organism evidence="2 3">
    <name type="scientific">Frankia torreyi</name>
    <dbReference type="NCBI Taxonomy" id="1856"/>
    <lineage>
        <taxon>Bacteria</taxon>
        <taxon>Bacillati</taxon>
        <taxon>Actinomycetota</taxon>
        <taxon>Actinomycetes</taxon>
        <taxon>Frankiales</taxon>
        <taxon>Frankiaceae</taxon>
        <taxon>Frankia</taxon>
    </lineage>
</organism>
<accession>A0A0D8BF47</accession>
<gene>
    <name evidence="2" type="ORF">FF36_02925</name>
</gene>